<keyword evidence="7 10" id="KW-0067">ATP-binding</keyword>
<organism evidence="12 13">
    <name type="scientific">Gemmata obscuriglobus</name>
    <dbReference type="NCBI Taxonomy" id="114"/>
    <lineage>
        <taxon>Bacteria</taxon>
        <taxon>Pseudomonadati</taxon>
        <taxon>Planctomycetota</taxon>
        <taxon>Planctomycetia</taxon>
        <taxon>Gemmatales</taxon>
        <taxon>Gemmataceae</taxon>
        <taxon>Gemmata</taxon>
    </lineage>
</organism>
<comment type="catalytic activity">
    <reaction evidence="9 10">
        <text>D-gluconate + ATP = 6-phospho-D-gluconate + ADP + H(+)</text>
        <dbReference type="Rhea" id="RHEA:19433"/>
        <dbReference type="ChEBI" id="CHEBI:15378"/>
        <dbReference type="ChEBI" id="CHEBI:18391"/>
        <dbReference type="ChEBI" id="CHEBI:30616"/>
        <dbReference type="ChEBI" id="CHEBI:58759"/>
        <dbReference type="ChEBI" id="CHEBI:456216"/>
        <dbReference type="EC" id="2.7.1.12"/>
    </reaction>
</comment>
<sequence>MVIVLMGVSGSGKTTVGKQLAADLGWKFVEGDDYHPPENVAKMAGGTPLTDADRRPWLKALRQRIDAACATDENIVVACSALKHEYRDYLERDDPACVRYVYLHGSEALFRERLESRKGHFMGANMLRSQLEAMEPPVGEVTVDAAPPPDRIAADIRAKLGAPATPSAPVPASPAGSGCGPC</sequence>
<name>A0A2Z3GWF3_9BACT</name>
<comment type="similarity">
    <text evidence="2 10">Belongs to the gluconokinase GntK/GntV family.</text>
</comment>
<dbReference type="PANTHER" id="PTHR43442">
    <property type="entry name" value="GLUCONOKINASE-RELATED"/>
    <property type="match status" value="1"/>
</dbReference>
<evidence type="ECO:0000256" key="3">
    <source>
        <dbReference type="ARBA" id="ARBA00012054"/>
    </source>
</evidence>
<evidence type="ECO:0000313" key="13">
    <source>
        <dbReference type="Proteomes" id="UP000245802"/>
    </source>
</evidence>
<evidence type="ECO:0000313" key="12">
    <source>
        <dbReference type="EMBL" id="AWM38769.1"/>
    </source>
</evidence>
<evidence type="ECO:0000256" key="1">
    <source>
        <dbReference type="ARBA" id="ARBA00004761"/>
    </source>
</evidence>
<keyword evidence="5 10" id="KW-0547">Nucleotide-binding</keyword>
<evidence type="ECO:0000256" key="11">
    <source>
        <dbReference type="SAM" id="MobiDB-lite"/>
    </source>
</evidence>
<dbReference type="PANTHER" id="PTHR43442:SF3">
    <property type="entry name" value="GLUCONOKINASE-RELATED"/>
    <property type="match status" value="1"/>
</dbReference>
<dbReference type="Proteomes" id="UP000245802">
    <property type="component" value="Chromosome"/>
</dbReference>
<evidence type="ECO:0000256" key="5">
    <source>
        <dbReference type="ARBA" id="ARBA00022741"/>
    </source>
</evidence>
<protein>
    <recommendedName>
        <fullName evidence="3 10">Gluconokinase</fullName>
        <ecNumber evidence="3 10">2.7.1.12</ecNumber>
    </recommendedName>
</protein>
<evidence type="ECO:0000256" key="2">
    <source>
        <dbReference type="ARBA" id="ARBA00008420"/>
    </source>
</evidence>
<evidence type="ECO:0000256" key="9">
    <source>
        <dbReference type="ARBA" id="ARBA00048090"/>
    </source>
</evidence>
<dbReference type="FunFam" id="3.40.50.300:FF:000522">
    <property type="entry name" value="Gluconokinase"/>
    <property type="match status" value="1"/>
</dbReference>
<dbReference type="InterPro" id="IPR006001">
    <property type="entry name" value="Therm_gnt_kin"/>
</dbReference>
<evidence type="ECO:0000256" key="8">
    <source>
        <dbReference type="ARBA" id="ARBA00023064"/>
    </source>
</evidence>
<dbReference type="SUPFAM" id="SSF52540">
    <property type="entry name" value="P-loop containing nucleoside triphosphate hydrolases"/>
    <property type="match status" value="1"/>
</dbReference>
<keyword evidence="13" id="KW-1185">Reference proteome</keyword>
<dbReference type="GO" id="GO:0005737">
    <property type="term" value="C:cytoplasm"/>
    <property type="evidence" value="ECO:0007669"/>
    <property type="project" value="TreeGrafter"/>
</dbReference>
<dbReference type="InterPro" id="IPR027417">
    <property type="entry name" value="P-loop_NTPase"/>
</dbReference>
<dbReference type="GO" id="GO:0005524">
    <property type="term" value="F:ATP binding"/>
    <property type="evidence" value="ECO:0007669"/>
    <property type="project" value="UniProtKB-KW"/>
</dbReference>
<dbReference type="NCBIfam" id="TIGR01313">
    <property type="entry name" value="therm_gnt_kin"/>
    <property type="match status" value="1"/>
</dbReference>
<dbReference type="AlphaFoldDB" id="A0A2Z3GWF3"/>
<dbReference type="OrthoDB" id="9800332at2"/>
<keyword evidence="4 10" id="KW-0808">Transferase</keyword>
<keyword evidence="8" id="KW-0311">Gluconate utilization</keyword>
<proteinExistence type="inferred from homology"/>
<comment type="pathway">
    <text evidence="1">Carbohydrate acid metabolism.</text>
</comment>
<dbReference type="RefSeq" id="WP_010036347.1">
    <property type="nucleotide sequence ID" value="NZ_CP025958.1"/>
</dbReference>
<reference evidence="12 13" key="1">
    <citation type="submission" date="2018-01" db="EMBL/GenBank/DDBJ databases">
        <title>G. obscuriglobus.</title>
        <authorList>
            <person name="Franke J."/>
            <person name="Blomberg W."/>
            <person name="Selmecki A."/>
        </authorList>
    </citation>
    <scope>NUCLEOTIDE SEQUENCE [LARGE SCALE GENOMIC DNA]</scope>
    <source>
        <strain evidence="12 13">DSM 5831</strain>
    </source>
</reference>
<dbReference type="Gene3D" id="3.40.50.300">
    <property type="entry name" value="P-loop containing nucleotide triphosphate hydrolases"/>
    <property type="match status" value="1"/>
</dbReference>
<evidence type="ECO:0000256" key="4">
    <source>
        <dbReference type="ARBA" id="ARBA00022679"/>
    </source>
</evidence>
<dbReference type="CDD" id="cd02021">
    <property type="entry name" value="GntK"/>
    <property type="match status" value="1"/>
</dbReference>
<dbReference type="EMBL" id="CP025958">
    <property type="protein sequence ID" value="AWM38769.1"/>
    <property type="molecule type" value="Genomic_DNA"/>
</dbReference>
<dbReference type="GO" id="GO:0046316">
    <property type="term" value="F:gluconokinase activity"/>
    <property type="evidence" value="ECO:0007669"/>
    <property type="project" value="UniProtKB-EC"/>
</dbReference>
<dbReference type="EC" id="2.7.1.12" evidence="3 10"/>
<dbReference type="Pfam" id="PF13671">
    <property type="entry name" value="AAA_33"/>
    <property type="match status" value="1"/>
</dbReference>
<gene>
    <name evidence="12" type="ORF">C1280_18430</name>
</gene>
<accession>A0A2Z3GWF3</accession>
<dbReference type="KEGG" id="gog:C1280_18430"/>
<evidence type="ECO:0000256" key="10">
    <source>
        <dbReference type="RuleBase" id="RU363066"/>
    </source>
</evidence>
<feature type="region of interest" description="Disordered" evidence="11">
    <location>
        <begin position="163"/>
        <end position="182"/>
    </location>
</feature>
<keyword evidence="6 10" id="KW-0418">Kinase</keyword>
<evidence type="ECO:0000256" key="7">
    <source>
        <dbReference type="ARBA" id="ARBA00022840"/>
    </source>
</evidence>
<evidence type="ECO:0000256" key="6">
    <source>
        <dbReference type="ARBA" id="ARBA00022777"/>
    </source>
</evidence>
<dbReference type="GO" id="GO:0019521">
    <property type="term" value="P:D-gluconate metabolic process"/>
    <property type="evidence" value="ECO:0007669"/>
    <property type="project" value="UniProtKB-KW"/>
</dbReference>